<accession>A0A182WLZ3</accession>
<protein>
    <submittedName>
        <fullName evidence="2">NACHT domain-containing protein</fullName>
    </submittedName>
</protein>
<dbReference type="Gene3D" id="3.40.50.300">
    <property type="entry name" value="P-loop containing nucleotide triphosphate hydrolases"/>
    <property type="match status" value="1"/>
</dbReference>
<dbReference type="InterPro" id="IPR027417">
    <property type="entry name" value="P-loop_NTPase"/>
</dbReference>
<proteinExistence type="predicted"/>
<organism evidence="2 3">
    <name type="scientific">Anopheles minimus</name>
    <dbReference type="NCBI Taxonomy" id="112268"/>
    <lineage>
        <taxon>Eukaryota</taxon>
        <taxon>Metazoa</taxon>
        <taxon>Ecdysozoa</taxon>
        <taxon>Arthropoda</taxon>
        <taxon>Hexapoda</taxon>
        <taxon>Insecta</taxon>
        <taxon>Pterygota</taxon>
        <taxon>Neoptera</taxon>
        <taxon>Endopterygota</taxon>
        <taxon>Diptera</taxon>
        <taxon>Nematocera</taxon>
        <taxon>Culicoidea</taxon>
        <taxon>Culicidae</taxon>
        <taxon>Anophelinae</taxon>
        <taxon>Anopheles</taxon>
    </lineage>
</organism>
<reference evidence="2" key="2">
    <citation type="submission" date="2020-05" db="UniProtKB">
        <authorList>
            <consortium name="EnsemblMetazoa"/>
        </authorList>
    </citation>
    <scope>IDENTIFICATION</scope>
    <source>
        <strain evidence="2">MINIMUS1</strain>
    </source>
</reference>
<evidence type="ECO:0000313" key="3">
    <source>
        <dbReference type="Proteomes" id="UP000075920"/>
    </source>
</evidence>
<reference evidence="3" key="1">
    <citation type="submission" date="2013-03" db="EMBL/GenBank/DDBJ databases">
        <title>The Genome Sequence of Anopheles minimus MINIMUS1.</title>
        <authorList>
            <consortium name="The Broad Institute Genomics Platform"/>
            <person name="Neafsey D.E."/>
            <person name="Walton C."/>
            <person name="Walker B."/>
            <person name="Young S.K."/>
            <person name="Zeng Q."/>
            <person name="Gargeya S."/>
            <person name="Fitzgerald M."/>
            <person name="Haas B."/>
            <person name="Abouelleil A."/>
            <person name="Allen A.W."/>
            <person name="Alvarado L."/>
            <person name="Arachchi H.M."/>
            <person name="Berlin A.M."/>
            <person name="Chapman S.B."/>
            <person name="Gainer-Dewar J."/>
            <person name="Goldberg J."/>
            <person name="Griggs A."/>
            <person name="Gujja S."/>
            <person name="Hansen M."/>
            <person name="Howarth C."/>
            <person name="Imamovic A."/>
            <person name="Ireland A."/>
            <person name="Larimer J."/>
            <person name="McCowan C."/>
            <person name="Murphy C."/>
            <person name="Pearson M."/>
            <person name="Poon T.W."/>
            <person name="Priest M."/>
            <person name="Roberts A."/>
            <person name="Saif S."/>
            <person name="Shea T."/>
            <person name="Sisk P."/>
            <person name="Sykes S."/>
            <person name="Wortman J."/>
            <person name="Nusbaum C."/>
            <person name="Birren B."/>
        </authorList>
    </citation>
    <scope>NUCLEOTIDE SEQUENCE [LARGE SCALE GENOMIC DNA]</scope>
    <source>
        <strain evidence="3">MINIMUS1</strain>
    </source>
</reference>
<name>A0A182WLZ3_9DIPT</name>
<dbReference type="VEuPathDB" id="VectorBase:AMIN011422"/>
<dbReference type="InterPro" id="IPR007111">
    <property type="entry name" value="NACHT_NTPase"/>
</dbReference>
<evidence type="ECO:0000313" key="2">
    <source>
        <dbReference type="EnsemblMetazoa" id="AMIN011422-PA"/>
    </source>
</evidence>
<dbReference type="Proteomes" id="UP000075920">
    <property type="component" value="Unassembled WGS sequence"/>
</dbReference>
<sequence>MANKATTDGVVFQRRLCYYVCGLVHREHDYSVLYEGDDNTYGALDDVILRVESAALGAANVWLYCFQAKQTVDDTKTLSIQDVLHYKVNLTKYMDSYKKYMGSAAHERDGTPTEMIYWTVNDFHATSQQFVEEHISSEPHLMLTIDSIKKYKITHWKALFMFDTAQKLAIHCSTQSRKKDNPKYTYLNESVSEALAREVLQLVSGDPAPKVTFREPFLQGAACLSDNAKQFRKSFVIACEMLHTNPKAPTFDITSLTTVTFTTDAFNVEKLNEPYANPELCRFQYNGLDEGTLNWFFEHFIFYVGVPKGEPMVKAIKDLYNDHFSEEMFDRYLIEEPVKRAQPQGKDKKQQQEQACFMPKPYVESVMKMVELKEFMRSTPYGDWLIRGEVQAVVLLDLPDIAHCSKQIARQFEQKVKVVAIVSEPSDGTALSNVIVDEIDLCDVIVDYEQLEIKCISFDDKTLLISNYIPKEAMNSIKKVEELSTLTNIIVKSDVYNSDERHYIDRNLLGEGGKIVTHAELLARPARSVSIICDTAGQGKTTELLRIAEQAQNVDECICLYLRAKTIAKGITQTDSISAPVALQTLQKLLYITPRSLLVEEIVQHSLEQMQLCLLVDGFDEIVEQYQELVMKFLHKVLQHAAGCSVVLATRHESLPVLKKAFKNASYYGLAPFSYETYFQQLWLSDPHERSPVLEQNVHIFISNFDQLLKATGCKSFLEVPQLCKIMGTIYHDRIRKPNIQWYTNYEIGSIYDTFVQSQLANTLSGKFDETDKLHTWARSLIRTEYYKKHAQLAYELEYNYHTNPEHYEQLQRFGLIMMQYGSSKGFDFTHRTVMDYFLVRSCTMHDIEEEDFYAFLRRYFCVSRANIADKFIDFFLQNTQCLSSRKKRIIGSYLYSGSNILPTCIRMALNNATFNTLRMLLSVAPKELLNPLCFRFGATTNQQGNEINLKRLGERQTLLLLETLKKCDDEYVDADDDEEDNLSILERMLFEADPNEEDTMEVAMRKPFPEVFDWVHSGICWCGTSQFETPYLTQLT</sequence>
<dbReference type="Pfam" id="PF05729">
    <property type="entry name" value="NACHT"/>
    <property type="match status" value="1"/>
</dbReference>
<keyword evidence="3" id="KW-1185">Reference proteome</keyword>
<dbReference type="AlphaFoldDB" id="A0A182WLZ3"/>
<evidence type="ECO:0000259" key="1">
    <source>
        <dbReference type="Pfam" id="PF05729"/>
    </source>
</evidence>
<feature type="domain" description="NACHT" evidence="1">
    <location>
        <begin position="535"/>
        <end position="677"/>
    </location>
</feature>
<dbReference type="EnsemblMetazoa" id="AMIN011422-RA">
    <property type="protein sequence ID" value="AMIN011422-PA"/>
    <property type="gene ID" value="AMIN011422"/>
</dbReference>